<name>A0A556MP76_9FLAO</name>
<dbReference type="EMBL" id="VLPL01000007">
    <property type="protein sequence ID" value="TSJ41529.1"/>
    <property type="molecule type" value="Genomic_DNA"/>
</dbReference>
<dbReference type="OrthoDB" id="9814546at2"/>
<protein>
    <recommendedName>
        <fullName evidence="4">OmpA family protein</fullName>
    </recommendedName>
</protein>
<keyword evidence="3" id="KW-1185">Reference proteome</keyword>
<dbReference type="Proteomes" id="UP000316008">
    <property type="component" value="Unassembled WGS sequence"/>
</dbReference>
<organism evidence="2 3">
    <name type="scientific">Fluviicola chungangensis</name>
    <dbReference type="NCBI Taxonomy" id="2597671"/>
    <lineage>
        <taxon>Bacteria</taxon>
        <taxon>Pseudomonadati</taxon>
        <taxon>Bacteroidota</taxon>
        <taxon>Flavobacteriia</taxon>
        <taxon>Flavobacteriales</taxon>
        <taxon>Crocinitomicaceae</taxon>
        <taxon>Fluviicola</taxon>
    </lineage>
</organism>
<sequence>MSDLTKFSEGASILQQVDVSDIFTNLAMGIAEAQQKLDDNSIAQAIKLAETNIDGESLLSLGFAPVFYAFQYADISASISLRMGLKEALEFGFGIDVQLANQKGYSASNRDFLSSNSYSETSEEYKSVRQLNFRAKEKKAIKINNKFVSQSEFLDSKSRLEDFKHKIKTEASVDQVYEEIQSRKLTENNSLGVDVWMDGGFVRIEKGLHFGTNGVGILKIKDFYTATSIDVDGGTPNGFALATAFSSTFLEDAVTGSGGATVYAITKTGNLYAKYGPNWVEVSSNLYFGYNSDEITYGKNLKDGPNDSADLLYTYPGPIVANPNQNHDQHPLIHRVLRLIQSHDSDASITITGMTDPKGGNNPKNRSLAKRRAEKLCGHIFGSSAPVNVGIGAVTNAAGASDLLLRQATIELNADYMIFIDGNTTKDAAPEKTSSGPNKFIYADDKGISPTSTFITLDVQYGDISLVSTNASFSTILSEAQALMSNHSHEETAEELHYSLDNEAIVKLHLLSNAAEEISIEENSESGSEGSENQSSYLWAKTKKESAATSESSSNSTQSKSFAFGANVDFRMSRQFEMSMEGNSAMSARLVSLPAPENFLNYLNTKYGSQTTEE</sequence>
<proteinExistence type="predicted"/>
<dbReference type="RefSeq" id="WP_144333790.1">
    <property type="nucleotide sequence ID" value="NZ_VLPL01000007.1"/>
</dbReference>
<evidence type="ECO:0000313" key="3">
    <source>
        <dbReference type="Proteomes" id="UP000316008"/>
    </source>
</evidence>
<evidence type="ECO:0000313" key="2">
    <source>
        <dbReference type="EMBL" id="TSJ41529.1"/>
    </source>
</evidence>
<reference evidence="2 3" key="1">
    <citation type="submission" date="2019-07" db="EMBL/GenBank/DDBJ databases">
        <authorList>
            <person name="Huq M.A."/>
        </authorList>
    </citation>
    <scope>NUCLEOTIDE SEQUENCE [LARGE SCALE GENOMIC DNA]</scope>
    <source>
        <strain evidence="2 3">MAH-3</strain>
    </source>
</reference>
<dbReference type="AlphaFoldDB" id="A0A556MP76"/>
<evidence type="ECO:0000256" key="1">
    <source>
        <dbReference type="SAM" id="MobiDB-lite"/>
    </source>
</evidence>
<evidence type="ECO:0008006" key="4">
    <source>
        <dbReference type="Google" id="ProtNLM"/>
    </source>
</evidence>
<accession>A0A556MP76</accession>
<feature type="region of interest" description="Disordered" evidence="1">
    <location>
        <begin position="520"/>
        <end position="539"/>
    </location>
</feature>
<comment type="caution">
    <text evidence="2">The sequence shown here is derived from an EMBL/GenBank/DDBJ whole genome shotgun (WGS) entry which is preliminary data.</text>
</comment>
<gene>
    <name evidence="2" type="ORF">FO442_13775</name>
</gene>
<feature type="compositionally biased region" description="Low complexity" evidence="1">
    <location>
        <begin position="525"/>
        <end position="536"/>
    </location>
</feature>